<feature type="compositionally biased region" description="Acidic residues" evidence="1">
    <location>
        <begin position="299"/>
        <end position="316"/>
    </location>
</feature>
<dbReference type="GeneID" id="7452069"/>
<accession>B8BYY8</accession>
<name>B8BYY8_THAPS</name>
<sequence>MASRKQKAPPTAPRTEIDIFLDKLPQKTLIQIIGSDTTAVVRRCTLVSDGGDALRYLKLKKIVLPKKGDGVLSRAGLVVEYLCRHARSSNTSISDSSSSYLRTTIPVQTLSQVLNVKSKKLIEQMQTVVERYLSESSIGKKSSSGVGGGGSKSGGLKRKSRDGTSSSASAANTSATTVTKASSNTINPTNLINDLSIQLGPMISDAEFTVAYATKIFTTLANASSNSFKRSRHSKHQLMRNDILRNMEYYEAACFFFAVQKSEGGSGSNAKAKSGSKKSTSRKESKASLVTASARDGSDAEEEKMEDDNDDDDDDDRSLTEMDVIRAVGLMERMFKDVLSIVKEWMQDDTITLDVATSSYGTAADKEAEEQRMKVTANKGTDENEDETAVPPRLLRSANKEYESWKRHVLEDARRKARETHHGDEDVLSHAASATFVTLLVALVLICPMTTLSYTGSSSQRLSMEVYWLLCLTVEFIPSLYK</sequence>
<evidence type="ECO:0000313" key="2">
    <source>
        <dbReference type="EMBL" id="EED94457.1"/>
    </source>
</evidence>
<feature type="compositionally biased region" description="Low complexity" evidence="1">
    <location>
        <begin position="164"/>
        <end position="181"/>
    </location>
</feature>
<evidence type="ECO:0000256" key="1">
    <source>
        <dbReference type="SAM" id="MobiDB-lite"/>
    </source>
</evidence>
<dbReference type="PaxDb" id="35128-Thaps21963"/>
<gene>
    <name evidence="2" type="ORF">THAPSDRAFT_21963</name>
</gene>
<organism evidence="2 3">
    <name type="scientific">Thalassiosira pseudonana</name>
    <name type="common">Marine diatom</name>
    <name type="synonym">Cyclotella nana</name>
    <dbReference type="NCBI Taxonomy" id="35128"/>
    <lineage>
        <taxon>Eukaryota</taxon>
        <taxon>Sar</taxon>
        <taxon>Stramenopiles</taxon>
        <taxon>Ochrophyta</taxon>
        <taxon>Bacillariophyta</taxon>
        <taxon>Coscinodiscophyceae</taxon>
        <taxon>Thalassiosirophycidae</taxon>
        <taxon>Thalassiosirales</taxon>
        <taxon>Thalassiosiraceae</taxon>
        <taxon>Thalassiosira</taxon>
    </lineage>
</organism>
<feature type="region of interest" description="Disordered" evidence="1">
    <location>
        <begin position="138"/>
        <end position="181"/>
    </location>
</feature>
<reference evidence="2 3" key="1">
    <citation type="journal article" date="2004" name="Science">
        <title>The genome of the diatom Thalassiosira pseudonana: ecology, evolution, and metabolism.</title>
        <authorList>
            <person name="Armbrust E.V."/>
            <person name="Berges J.A."/>
            <person name="Bowler C."/>
            <person name="Green B.R."/>
            <person name="Martinez D."/>
            <person name="Putnam N.H."/>
            <person name="Zhou S."/>
            <person name="Allen A.E."/>
            <person name="Apt K.E."/>
            <person name="Bechner M."/>
            <person name="Brzezinski M.A."/>
            <person name="Chaal B.K."/>
            <person name="Chiovitti A."/>
            <person name="Davis A.K."/>
            <person name="Demarest M.S."/>
            <person name="Detter J.C."/>
            <person name="Glavina T."/>
            <person name="Goodstein D."/>
            <person name="Hadi M.Z."/>
            <person name="Hellsten U."/>
            <person name="Hildebrand M."/>
            <person name="Jenkins B.D."/>
            <person name="Jurka J."/>
            <person name="Kapitonov V.V."/>
            <person name="Kroger N."/>
            <person name="Lau W.W."/>
            <person name="Lane T.W."/>
            <person name="Larimer F.W."/>
            <person name="Lippmeier J.C."/>
            <person name="Lucas S."/>
            <person name="Medina M."/>
            <person name="Montsant A."/>
            <person name="Obornik M."/>
            <person name="Parker M.S."/>
            <person name="Palenik B."/>
            <person name="Pazour G.J."/>
            <person name="Richardson P.M."/>
            <person name="Rynearson T.A."/>
            <person name="Saito M.A."/>
            <person name="Schwartz D.C."/>
            <person name="Thamatrakoln K."/>
            <person name="Valentin K."/>
            <person name="Vardi A."/>
            <person name="Wilkerson F.P."/>
            <person name="Rokhsar D.S."/>
        </authorList>
    </citation>
    <scope>NUCLEOTIDE SEQUENCE [LARGE SCALE GENOMIC DNA]</scope>
    <source>
        <strain evidence="2 3">CCMP1335</strain>
    </source>
</reference>
<keyword evidence="3" id="KW-1185">Reference proteome</keyword>
<evidence type="ECO:0000313" key="3">
    <source>
        <dbReference type="Proteomes" id="UP000001449"/>
    </source>
</evidence>
<protein>
    <submittedName>
        <fullName evidence="2">Uncharacterized protein</fullName>
    </submittedName>
</protein>
<dbReference type="InParanoid" id="B8BYY8"/>
<dbReference type="eggNOG" id="ENOG502QZ6Y">
    <property type="taxonomic scope" value="Eukaryota"/>
</dbReference>
<proteinExistence type="predicted"/>
<dbReference type="RefSeq" id="XP_002289021.1">
    <property type="nucleotide sequence ID" value="XM_002288985.1"/>
</dbReference>
<dbReference type="EMBL" id="CM000640">
    <property type="protein sequence ID" value="EED94457.1"/>
    <property type="molecule type" value="Genomic_DNA"/>
</dbReference>
<dbReference type="KEGG" id="tps:THAPSDRAFT_21963"/>
<dbReference type="Proteomes" id="UP000001449">
    <property type="component" value="Chromosome 3"/>
</dbReference>
<feature type="region of interest" description="Disordered" evidence="1">
    <location>
        <begin position="263"/>
        <end position="318"/>
    </location>
</feature>
<reference evidence="2 3" key="2">
    <citation type="journal article" date="2008" name="Nature">
        <title>The Phaeodactylum genome reveals the evolutionary history of diatom genomes.</title>
        <authorList>
            <person name="Bowler C."/>
            <person name="Allen A.E."/>
            <person name="Badger J.H."/>
            <person name="Grimwood J."/>
            <person name="Jabbari K."/>
            <person name="Kuo A."/>
            <person name="Maheswari U."/>
            <person name="Martens C."/>
            <person name="Maumus F."/>
            <person name="Otillar R.P."/>
            <person name="Rayko E."/>
            <person name="Salamov A."/>
            <person name="Vandepoele K."/>
            <person name="Beszteri B."/>
            <person name="Gruber A."/>
            <person name="Heijde M."/>
            <person name="Katinka M."/>
            <person name="Mock T."/>
            <person name="Valentin K."/>
            <person name="Verret F."/>
            <person name="Berges J.A."/>
            <person name="Brownlee C."/>
            <person name="Cadoret J.P."/>
            <person name="Chiovitti A."/>
            <person name="Choi C.J."/>
            <person name="Coesel S."/>
            <person name="De Martino A."/>
            <person name="Detter J.C."/>
            <person name="Durkin C."/>
            <person name="Falciatore A."/>
            <person name="Fournet J."/>
            <person name="Haruta M."/>
            <person name="Huysman M.J."/>
            <person name="Jenkins B.D."/>
            <person name="Jiroutova K."/>
            <person name="Jorgensen R.E."/>
            <person name="Joubert Y."/>
            <person name="Kaplan A."/>
            <person name="Kroger N."/>
            <person name="Kroth P.G."/>
            <person name="La Roche J."/>
            <person name="Lindquist E."/>
            <person name="Lommer M."/>
            <person name="Martin-Jezequel V."/>
            <person name="Lopez P.J."/>
            <person name="Lucas S."/>
            <person name="Mangogna M."/>
            <person name="McGinnis K."/>
            <person name="Medlin L.K."/>
            <person name="Montsant A."/>
            <person name="Oudot-Le Secq M.P."/>
            <person name="Napoli C."/>
            <person name="Obornik M."/>
            <person name="Parker M.S."/>
            <person name="Petit J.L."/>
            <person name="Porcel B.M."/>
            <person name="Poulsen N."/>
            <person name="Robison M."/>
            <person name="Rychlewski L."/>
            <person name="Rynearson T.A."/>
            <person name="Schmutz J."/>
            <person name="Shapiro H."/>
            <person name="Siaut M."/>
            <person name="Stanley M."/>
            <person name="Sussman M.R."/>
            <person name="Taylor A.R."/>
            <person name="Vardi A."/>
            <person name="von Dassow P."/>
            <person name="Vyverman W."/>
            <person name="Willis A."/>
            <person name="Wyrwicz L.S."/>
            <person name="Rokhsar D.S."/>
            <person name="Weissenbach J."/>
            <person name="Armbrust E.V."/>
            <person name="Green B.R."/>
            <person name="Van de Peer Y."/>
            <person name="Grigoriev I.V."/>
        </authorList>
    </citation>
    <scope>NUCLEOTIDE SEQUENCE [LARGE SCALE GENOMIC DNA]</scope>
    <source>
        <strain evidence="2 3">CCMP1335</strain>
    </source>
</reference>
<dbReference type="AlphaFoldDB" id="B8BYY8"/>
<dbReference type="HOGENOM" id="CLU_566860_0_0_1"/>